<sequence>MSDLAAAFAHAGAPVTLRNFPAASYRVTRERIREFALAVHDFHPAHWRDSAAAALGFPALIAPPTFGSVILTQAQREILDSLVPGYDPDRILHADQVLDPVRPLVAGDRLTCRAFFESFRHFAAYDVLAIKTVLTDQRGAVVLTGSTALLARTGDGAPGPARRATLNPVRPAARTRPVSLRMPRTTVDFDELRVGTELPAQIIDLTRTDLNRYARVLGGSADRPAVIAPGMLKLGLAAGYLSAWSGDPSAVLRFRAQFAHYTHALRIPVDQPCPIEFRGRITSRDPRHRKATVAIDARAEGRRLFGYAAAEMRFPAQL</sequence>
<dbReference type="Gene3D" id="3.10.129.10">
    <property type="entry name" value="Hotdog Thioesterase"/>
    <property type="match status" value="2"/>
</dbReference>
<evidence type="ECO:0000259" key="1">
    <source>
        <dbReference type="Pfam" id="PF13452"/>
    </source>
</evidence>
<gene>
    <name evidence="2" type="ORF">BJ987_005182</name>
</gene>
<reference evidence="2 3" key="1">
    <citation type="submission" date="2021-03" db="EMBL/GenBank/DDBJ databases">
        <title>Sequencing the genomes of 1000 actinobacteria strains.</title>
        <authorList>
            <person name="Klenk H.-P."/>
        </authorList>
    </citation>
    <scope>NUCLEOTIDE SEQUENCE [LARGE SCALE GENOMIC DNA]</scope>
    <source>
        <strain evidence="2 3">DSM 45516</strain>
    </source>
</reference>
<protein>
    <submittedName>
        <fullName evidence="2">Acyl dehydratase</fullName>
    </submittedName>
</protein>
<comment type="caution">
    <text evidence="2">The sequence shown here is derived from an EMBL/GenBank/DDBJ whole genome shotgun (WGS) entry which is preliminary data.</text>
</comment>
<keyword evidence="3" id="KW-1185">Reference proteome</keyword>
<dbReference type="PANTHER" id="PTHR43437">
    <property type="entry name" value="HYDROXYACYL-THIOESTER DEHYDRATASE TYPE 2, MITOCHONDRIAL-RELATED"/>
    <property type="match status" value="1"/>
</dbReference>
<dbReference type="InterPro" id="IPR029069">
    <property type="entry name" value="HotDog_dom_sf"/>
</dbReference>
<dbReference type="EMBL" id="JAGGMR010000001">
    <property type="protein sequence ID" value="MBP2192281.1"/>
    <property type="molecule type" value="Genomic_DNA"/>
</dbReference>
<dbReference type="Proteomes" id="UP001519325">
    <property type="component" value="Unassembled WGS sequence"/>
</dbReference>
<dbReference type="InterPro" id="IPR039569">
    <property type="entry name" value="FAS1-like_DH_region"/>
</dbReference>
<feature type="domain" description="FAS1-like dehydratase" evidence="1">
    <location>
        <begin position="20"/>
        <end position="144"/>
    </location>
</feature>
<proteinExistence type="predicted"/>
<accession>A0ABS4QNN3</accession>
<evidence type="ECO:0000313" key="3">
    <source>
        <dbReference type="Proteomes" id="UP001519325"/>
    </source>
</evidence>
<dbReference type="SUPFAM" id="SSF54637">
    <property type="entry name" value="Thioesterase/thiol ester dehydrase-isomerase"/>
    <property type="match status" value="2"/>
</dbReference>
<dbReference type="InterPro" id="IPR050965">
    <property type="entry name" value="UPF0336/Enoyl-CoA_hydratase"/>
</dbReference>
<dbReference type="Pfam" id="PF13452">
    <property type="entry name" value="FAS1_DH_region"/>
    <property type="match status" value="1"/>
</dbReference>
<evidence type="ECO:0000313" key="2">
    <source>
        <dbReference type="EMBL" id="MBP2192281.1"/>
    </source>
</evidence>
<dbReference type="RefSeq" id="WP_209895002.1">
    <property type="nucleotide sequence ID" value="NZ_JAGGMR010000001.1"/>
</dbReference>
<name>A0ABS4QNN3_9NOCA</name>
<dbReference type="PANTHER" id="PTHR43437:SF3">
    <property type="entry name" value="HYDROXYACYL-THIOESTER DEHYDRATASE TYPE 2, MITOCHONDRIAL"/>
    <property type="match status" value="1"/>
</dbReference>
<dbReference type="CDD" id="cd03441">
    <property type="entry name" value="R_hydratase_like"/>
    <property type="match status" value="1"/>
</dbReference>
<organism evidence="2 3">
    <name type="scientific">Nocardia goodfellowii</name>
    <dbReference type="NCBI Taxonomy" id="882446"/>
    <lineage>
        <taxon>Bacteria</taxon>
        <taxon>Bacillati</taxon>
        <taxon>Actinomycetota</taxon>
        <taxon>Actinomycetes</taxon>
        <taxon>Mycobacteriales</taxon>
        <taxon>Nocardiaceae</taxon>
        <taxon>Nocardia</taxon>
    </lineage>
</organism>